<name>A0A9D7F9L8_9RHOO</name>
<accession>A0A9D7F9L8</accession>
<organism evidence="1 2">
    <name type="scientific">Candidatus Propionivibrio dominans</name>
    <dbReference type="NCBI Taxonomy" id="2954373"/>
    <lineage>
        <taxon>Bacteria</taxon>
        <taxon>Pseudomonadati</taxon>
        <taxon>Pseudomonadota</taxon>
        <taxon>Betaproteobacteria</taxon>
        <taxon>Rhodocyclales</taxon>
        <taxon>Rhodocyclaceae</taxon>
        <taxon>Propionivibrio</taxon>
    </lineage>
</organism>
<dbReference type="AlphaFoldDB" id="A0A9D7F9L8"/>
<evidence type="ECO:0000313" key="2">
    <source>
        <dbReference type="Proteomes" id="UP000886602"/>
    </source>
</evidence>
<sequence length="63" mass="7178">MTRKTSDDCRPCVCIYPGGKIRKANILHIRLDSLETAKRKLAEDKAAWLSYDDYDRYQAEGGA</sequence>
<evidence type="ECO:0000313" key="1">
    <source>
        <dbReference type="EMBL" id="MBK7424597.1"/>
    </source>
</evidence>
<dbReference type="EMBL" id="JADJNC010000036">
    <property type="protein sequence ID" value="MBK7424597.1"/>
    <property type="molecule type" value="Genomic_DNA"/>
</dbReference>
<comment type="caution">
    <text evidence="1">The sequence shown here is derived from an EMBL/GenBank/DDBJ whole genome shotgun (WGS) entry which is preliminary data.</text>
</comment>
<proteinExistence type="predicted"/>
<reference evidence="1" key="1">
    <citation type="submission" date="2020-10" db="EMBL/GenBank/DDBJ databases">
        <title>Connecting structure to function with the recovery of over 1000 high-quality activated sludge metagenome-assembled genomes encoding full-length rRNA genes using long-read sequencing.</title>
        <authorList>
            <person name="Singleton C.M."/>
            <person name="Petriglieri F."/>
            <person name="Kristensen J.M."/>
            <person name="Kirkegaard R.H."/>
            <person name="Michaelsen T.Y."/>
            <person name="Andersen M.H."/>
            <person name="Karst S.M."/>
            <person name="Dueholm M.S."/>
            <person name="Nielsen P.H."/>
            <person name="Albertsen M."/>
        </authorList>
    </citation>
    <scope>NUCLEOTIDE SEQUENCE</scope>
    <source>
        <strain evidence="1">EsbW_18-Q3-R4-48_MAXAC.044</strain>
    </source>
</reference>
<protein>
    <submittedName>
        <fullName evidence="1">Uncharacterized protein</fullName>
    </submittedName>
</protein>
<dbReference type="Proteomes" id="UP000886602">
    <property type="component" value="Unassembled WGS sequence"/>
</dbReference>
<gene>
    <name evidence="1" type="ORF">IPJ48_16765</name>
</gene>